<dbReference type="AlphaFoldDB" id="A0A117Q5H8"/>
<dbReference type="EMBL" id="LMWN01000006">
    <property type="protein sequence ID" value="KUN09399.1"/>
    <property type="molecule type" value="Genomic_DNA"/>
</dbReference>
<comment type="caution">
    <text evidence="2">The sequence shown here is derived from an EMBL/GenBank/DDBJ whole genome shotgun (WGS) entry which is preliminary data.</text>
</comment>
<keyword evidence="2" id="KW-0808">Transferase</keyword>
<dbReference type="RefSeq" id="WP_067118486.1">
    <property type="nucleotide sequence ID" value="NZ_KQ948207.1"/>
</dbReference>
<sequence length="121" mass="13386">MSITLNHTIVPAVDNEAAARFFASLMGLDYRGADRHFAPVRVNDSLTLDFMSVENPVGHHLAFDVDPSSFDEILARLNSAGVPYGNDPSEPDNGRIDHPLCPRGLYFTDDAHNLYEVMSPR</sequence>
<dbReference type="STRING" id="67386.AQI95_06225"/>
<reference evidence="2 3" key="1">
    <citation type="submission" date="2015-10" db="EMBL/GenBank/DDBJ databases">
        <title>Draft genome sequence of Streptomyces yokosukanensis DSM 40224, type strain for the species Streptomyces yokosukanensis.</title>
        <authorList>
            <person name="Ruckert C."/>
            <person name="Winkler A."/>
            <person name="Kalinowski J."/>
            <person name="Kampfer P."/>
            <person name="Glaeser S."/>
        </authorList>
    </citation>
    <scope>NUCLEOTIDE SEQUENCE [LARGE SCALE GENOMIC DNA]</scope>
    <source>
        <strain evidence="2 3">DSM 40224</strain>
    </source>
</reference>
<protein>
    <submittedName>
        <fullName evidence="2">Metallothiol transferase FosB</fullName>
    </submittedName>
</protein>
<dbReference type="InterPro" id="IPR029068">
    <property type="entry name" value="Glyas_Bleomycin-R_OHBP_Dase"/>
</dbReference>
<evidence type="ECO:0000313" key="2">
    <source>
        <dbReference type="EMBL" id="KUN09399.1"/>
    </source>
</evidence>
<accession>A0A117Q5H8</accession>
<dbReference type="SUPFAM" id="SSF54593">
    <property type="entry name" value="Glyoxalase/Bleomycin resistance protein/Dihydroxybiphenyl dioxygenase"/>
    <property type="match status" value="1"/>
</dbReference>
<feature type="domain" description="VOC" evidence="1">
    <location>
        <begin position="4"/>
        <end position="120"/>
    </location>
</feature>
<organism evidence="2 3">
    <name type="scientific">Streptomyces yokosukanensis</name>
    <dbReference type="NCBI Taxonomy" id="67386"/>
    <lineage>
        <taxon>Bacteria</taxon>
        <taxon>Bacillati</taxon>
        <taxon>Actinomycetota</taxon>
        <taxon>Actinomycetes</taxon>
        <taxon>Kitasatosporales</taxon>
        <taxon>Streptomycetaceae</taxon>
        <taxon>Streptomyces</taxon>
    </lineage>
</organism>
<name>A0A117Q5H8_9ACTN</name>
<keyword evidence="3" id="KW-1185">Reference proteome</keyword>
<gene>
    <name evidence="2" type="ORF">AQI95_06225</name>
</gene>
<proteinExistence type="predicted"/>
<dbReference type="Proteomes" id="UP000053127">
    <property type="component" value="Unassembled WGS sequence"/>
</dbReference>
<dbReference type="OrthoDB" id="9810341at2"/>
<dbReference type="CDD" id="cd08351">
    <property type="entry name" value="ChaP_like"/>
    <property type="match status" value="1"/>
</dbReference>
<evidence type="ECO:0000313" key="3">
    <source>
        <dbReference type="Proteomes" id="UP000053127"/>
    </source>
</evidence>
<dbReference type="GO" id="GO:0016740">
    <property type="term" value="F:transferase activity"/>
    <property type="evidence" value="ECO:0007669"/>
    <property type="project" value="UniProtKB-KW"/>
</dbReference>
<evidence type="ECO:0000259" key="1">
    <source>
        <dbReference type="PROSITE" id="PS51819"/>
    </source>
</evidence>
<dbReference type="InterPro" id="IPR037523">
    <property type="entry name" value="VOC_core"/>
</dbReference>
<dbReference type="PROSITE" id="PS51819">
    <property type="entry name" value="VOC"/>
    <property type="match status" value="1"/>
</dbReference>
<dbReference type="Gene3D" id="3.10.180.10">
    <property type="entry name" value="2,3-Dihydroxybiphenyl 1,2-Dioxygenase, domain 1"/>
    <property type="match status" value="1"/>
</dbReference>